<dbReference type="PROSITE" id="PS50126">
    <property type="entry name" value="S1"/>
    <property type="match status" value="1"/>
</dbReference>
<dbReference type="OrthoDB" id="427260at2759"/>
<dbReference type="SUPFAM" id="SSF68906">
    <property type="entry name" value="SAP domain"/>
    <property type="match status" value="1"/>
</dbReference>
<dbReference type="Proteomes" id="UP000186817">
    <property type="component" value="Unassembled WGS sequence"/>
</dbReference>
<evidence type="ECO:0000313" key="6">
    <source>
        <dbReference type="Proteomes" id="UP000186817"/>
    </source>
</evidence>
<feature type="domain" description="S1 motif" evidence="3">
    <location>
        <begin position="863"/>
        <end position="937"/>
    </location>
</feature>
<dbReference type="InterPro" id="IPR014002">
    <property type="entry name" value="Agenet_dom_plant"/>
</dbReference>
<dbReference type="GO" id="GO:0003735">
    <property type="term" value="F:structural constituent of ribosome"/>
    <property type="evidence" value="ECO:0007669"/>
    <property type="project" value="TreeGrafter"/>
</dbReference>
<evidence type="ECO:0000259" key="4">
    <source>
        <dbReference type="PROSITE" id="PS50800"/>
    </source>
</evidence>
<dbReference type="Gene3D" id="2.30.30.140">
    <property type="match status" value="2"/>
</dbReference>
<evidence type="ECO:0000259" key="3">
    <source>
        <dbReference type="PROSITE" id="PS50126"/>
    </source>
</evidence>
<dbReference type="GO" id="GO:0003729">
    <property type="term" value="F:mRNA binding"/>
    <property type="evidence" value="ECO:0007669"/>
    <property type="project" value="TreeGrafter"/>
</dbReference>
<keyword evidence="2" id="KW-0812">Transmembrane</keyword>
<name>A0A1Q9C9F3_SYMMI</name>
<dbReference type="InterPro" id="IPR036361">
    <property type="entry name" value="SAP_dom_sf"/>
</dbReference>
<feature type="domain" description="SAP" evidence="4">
    <location>
        <begin position="235"/>
        <end position="269"/>
    </location>
</feature>
<evidence type="ECO:0000256" key="1">
    <source>
        <dbReference type="SAM" id="MobiDB-lite"/>
    </source>
</evidence>
<keyword evidence="2" id="KW-0472">Membrane</keyword>
<dbReference type="InterPro" id="IPR050437">
    <property type="entry name" value="Ribos_protein_bS1-like"/>
</dbReference>
<dbReference type="Pfam" id="PF02037">
    <property type="entry name" value="SAP"/>
    <property type="match status" value="1"/>
</dbReference>
<evidence type="ECO:0000256" key="2">
    <source>
        <dbReference type="SAM" id="Phobius"/>
    </source>
</evidence>
<protein>
    <submittedName>
        <fullName evidence="5">General stress protein 13</fullName>
    </submittedName>
</protein>
<feature type="compositionally biased region" description="Pro residues" evidence="1">
    <location>
        <begin position="1135"/>
        <end position="1158"/>
    </location>
</feature>
<dbReference type="InterPro" id="IPR003029">
    <property type="entry name" value="S1_domain"/>
</dbReference>
<dbReference type="Pfam" id="PF00575">
    <property type="entry name" value="S1"/>
    <property type="match status" value="1"/>
</dbReference>
<dbReference type="InterPro" id="IPR012340">
    <property type="entry name" value="NA-bd_OB-fold"/>
</dbReference>
<dbReference type="PROSITE" id="PS50800">
    <property type="entry name" value="SAP"/>
    <property type="match status" value="1"/>
</dbReference>
<evidence type="ECO:0000313" key="5">
    <source>
        <dbReference type="EMBL" id="OLP79573.1"/>
    </source>
</evidence>
<comment type="caution">
    <text evidence="5">The sequence shown here is derived from an EMBL/GenBank/DDBJ whole genome shotgun (WGS) entry which is preliminary data.</text>
</comment>
<dbReference type="EMBL" id="LSRX01001469">
    <property type="protein sequence ID" value="OLP79573.1"/>
    <property type="molecule type" value="Genomic_DNA"/>
</dbReference>
<dbReference type="InterPro" id="IPR003034">
    <property type="entry name" value="SAP_dom"/>
</dbReference>
<accession>A0A1Q9C9F3</accession>
<feature type="region of interest" description="Disordered" evidence="1">
    <location>
        <begin position="1092"/>
        <end position="1175"/>
    </location>
</feature>
<dbReference type="CDD" id="cd04508">
    <property type="entry name" value="Tudor_SF"/>
    <property type="match status" value="2"/>
</dbReference>
<keyword evidence="6" id="KW-1185">Reference proteome</keyword>
<dbReference type="SMART" id="SM00513">
    <property type="entry name" value="SAP"/>
    <property type="match status" value="1"/>
</dbReference>
<proteinExistence type="predicted"/>
<dbReference type="SMART" id="SM00333">
    <property type="entry name" value="TUDOR"/>
    <property type="match status" value="3"/>
</dbReference>
<keyword evidence="2" id="KW-1133">Transmembrane helix</keyword>
<dbReference type="SMART" id="SM00316">
    <property type="entry name" value="S1"/>
    <property type="match status" value="2"/>
</dbReference>
<dbReference type="Gene3D" id="1.10.720.30">
    <property type="entry name" value="SAP domain"/>
    <property type="match status" value="1"/>
</dbReference>
<dbReference type="Gene3D" id="2.40.50.140">
    <property type="entry name" value="Nucleic acid-binding proteins"/>
    <property type="match status" value="1"/>
</dbReference>
<feature type="transmembrane region" description="Helical" evidence="2">
    <location>
        <begin position="153"/>
        <end position="172"/>
    </location>
</feature>
<dbReference type="SMART" id="SM00743">
    <property type="entry name" value="Agenet"/>
    <property type="match status" value="2"/>
</dbReference>
<dbReference type="PANTHER" id="PTHR10724:SF10">
    <property type="entry name" value="S1 RNA-BINDING DOMAIN-CONTAINING PROTEIN 1"/>
    <property type="match status" value="1"/>
</dbReference>
<dbReference type="SUPFAM" id="SSF50249">
    <property type="entry name" value="Nucleic acid-binding proteins"/>
    <property type="match status" value="1"/>
</dbReference>
<dbReference type="GO" id="GO:0006412">
    <property type="term" value="P:translation"/>
    <property type="evidence" value="ECO:0007669"/>
    <property type="project" value="TreeGrafter"/>
</dbReference>
<sequence>MPAGDTRWEQQMQDWRQQLGCTGELANLKPWTTLPGRQLLGISKTPRILAILDAAAIDVLGGASKAAEALRRSDRVQFMETALRDTIVDLSQNPARRAFSKGRNAARCLTTSSILYSYRRDSVVLPMEKLFLQGHGRDTRLPRSMSSRALEDMAGMGISLPCLATLLIGLALSTGRAMNMEKRRIAVQCRCRQAKAFAKKATAPPAQPSSAALAVKKCGLCGASSKAEEQPAAGYAKLTVAQLKAKCAELDLPKSGRKADLVARLEAKAASQASHSTAGSKFLVGDRVMALYEEEQKECEALVQCHNGDESYLITWTEDGYEHIQDASNMRLLKRRDEPFRFSAGDKVEGLFHDEDRWYAARIKCVNDSGSYTVIWDEDGEEYELAEKDIKPSMLPTPLSDLRPRQKLIGTVTRTFGFGTFVDIGAERDGLLKPWFTFKGEEPSFKRGDKVKALYDEDEEYYAATVQKDNGDGTFDIVWEEDDCEYTAEKSKMELIRLAELEYGSKKHQVHMSSRPSRWQWQPVSENRWEWMPPETSLQLSVSLGKDDTAVVHWPALGSVEVDRSAGVVRLQGQTLGKVRRVPNWWGEDANLASGVLVAAETAKGVEFLLTVESRPWWPTRQVGPLWGFVEAEDPNLTSAMAREAAEEGLEILGSQDQLLASLESSETSCPVSFWPWQSDTARRPRPAVLRMVSLGHLSPMQKGAVVGSFRKRRRHALAWAASLAVLAQPASHLEVEELIWVNSRSLLQEMQAGQVPWLGGSAGGPLRGFVGDLLREGQRWKRSARFRDFCRGNSEAEAGQHQDIECVANLHCAEAVTVYVESVKTDKDGQQKLWLALVKEKIGGQGPKPMVDLSGFTDLSADLWLRGTVTKILNFGAFVRVEPPTGGEPAQGLVHVNDVRDGFIKNLEEELSVDEEVQVRVKYLDAREGVLQLSMIGSCMRYAGKFLKATSVTSGSELHCSHDRKRSHIDLAVCQLPASPQLHYLSSTEHWLSGQQIRKPPRKHHGFAEMWTLWKCRRSWRKAHRGAAKAAHAGPSSCQRSALISLVLANLAVCFVSFRYLKQLREAEEASYQEAELDFSKLYEVPPGYEKTKAEPPFGDLSDFASKAPGKSLRKAEPIPVTRTEAETTTVPSKPEPPQPAAMPKPPPTSPQKPPPQKQATEPPTLPPHEHPLRMTSTCPICGARKESPLLTTNLDLDVRCTWKEVSKSFLSETADDGQPKALSDAKEICINIGTSCGGITCDKPGTHLEEAKQCTARSSSQPKSSPSDEVTFLKNCTYGSTCDEARPTRFPANPFSKDLKGAAIVILAHNREGDFRCSSDRKFLWERFT</sequence>
<dbReference type="CDD" id="cd00164">
    <property type="entry name" value="S1_like"/>
    <property type="match status" value="1"/>
</dbReference>
<gene>
    <name evidence="5" type="primary">yugI</name>
    <name evidence="5" type="ORF">AK812_SmicGene40125</name>
</gene>
<dbReference type="PANTHER" id="PTHR10724">
    <property type="entry name" value="30S RIBOSOMAL PROTEIN S1"/>
    <property type="match status" value="1"/>
</dbReference>
<reference evidence="5 6" key="1">
    <citation type="submission" date="2016-02" db="EMBL/GenBank/DDBJ databases">
        <title>Genome analysis of coral dinoflagellate symbionts highlights evolutionary adaptations to a symbiotic lifestyle.</title>
        <authorList>
            <person name="Aranda M."/>
            <person name="Li Y."/>
            <person name="Liew Y.J."/>
            <person name="Baumgarten S."/>
            <person name="Simakov O."/>
            <person name="Wilson M."/>
            <person name="Piel J."/>
            <person name="Ashoor H."/>
            <person name="Bougouffa S."/>
            <person name="Bajic V.B."/>
            <person name="Ryu T."/>
            <person name="Ravasi T."/>
            <person name="Bayer T."/>
            <person name="Micklem G."/>
            <person name="Kim H."/>
            <person name="Bhak J."/>
            <person name="Lajeunesse T.C."/>
            <person name="Voolstra C.R."/>
        </authorList>
    </citation>
    <scope>NUCLEOTIDE SEQUENCE [LARGE SCALE GENOMIC DNA]</scope>
    <source>
        <strain evidence="5 6">CCMP2467</strain>
    </source>
</reference>
<organism evidence="5 6">
    <name type="scientific">Symbiodinium microadriaticum</name>
    <name type="common">Dinoflagellate</name>
    <name type="synonym">Zooxanthella microadriatica</name>
    <dbReference type="NCBI Taxonomy" id="2951"/>
    <lineage>
        <taxon>Eukaryota</taxon>
        <taxon>Sar</taxon>
        <taxon>Alveolata</taxon>
        <taxon>Dinophyceae</taxon>
        <taxon>Suessiales</taxon>
        <taxon>Symbiodiniaceae</taxon>
        <taxon>Symbiodinium</taxon>
    </lineage>
</organism>
<dbReference type="InterPro" id="IPR002999">
    <property type="entry name" value="Tudor"/>
</dbReference>